<accession>E3I4S3</accession>
<dbReference type="Proteomes" id="UP000001399">
    <property type="component" value="Chromosome"/>
</dbReference>
<dbReference type="Gene3D" id="3.40.190.10">
    <property type="entry name" value="Periplasmic binding protein-like II"/>
    <property type="match status" value="2"/>
</dbReference>
<evidence type="ECO:0000259" key="2">
    <source>
        <dbReference type="Pfam" id="PF09084"/>
    </source>
</evidence>
<dbReference type="RefSeq" id="WP_013421103.1">
    <property type="nucleotide sequence ID" value="NC_014664.1"/>
</dbReference>
<dbReference type="InterPro" id="IPR015168">
    <property type="entry name" value="SsuA/THI5"/>
</dbReference>
<sequence>MNGLFRNLAAVIAGFVLLAAVTTPQASAETKTLRIAKQFGISYLPLVLLEEQKLIEKHGKELGVDVSVEWLRFTGGSGMNEAILSGNLDFASGGVGPLLTIWGKTQNNFKVKGVTSFNAMPIILNTNNSNVKSIKDFTEKDKIALPAVKSSIQAVTLQIAAEKAFGKGQANKLDSITISLGHPDGQAALLSGRSEVTGHFTAAPFAYDELADPRVHKVLDSYEVLGGPHTYNSVWATSKFHDENPKVIKAFLAALEESLAFIKAEPLKAAEIWVKAEKSKLTPEQAAALITKPENEWTLTPKKIVDYADFMYSTGAISAKPASWKDVFFEDIHHLPGS</sequence>
<dbReference type="PANTHER" id="PTHR30024">
    <property type="entry name" value="ALIPHATIC SULFONATES-BINDING PROTEIN-RELATED"/>
    <property type="match status" value="1"/>
</dbReference>
<keyword evidence="4" id="KW-1185">Reference proteome</keyword>
<dbReference type="Pfam" id="PF09084">
    <property type="entry name" value="NMT1"/>
    <property type="match status" value="1"/>
</dbReference>
<gene>
    <name evidence="3" type="ordered locus">Rvan_3572</name>
</gene>
<dbReference type="OrthoDB" id="6788250at2"/>
<proteinExistence type="predicted"/>
<protein>
    <submittedName>
        <fullName evidence="3">Nitrate/sulfonate/bicarbonate ABC transporter periplasmic ligand-binding protein</fullName>
    </submittedName>
</protein>
<feature type="signal peptide" evidence="1">
    <location>
        <begin position="1"/>
        <end position="28"/>
    </location>
</feature>
<dbReference type="STRING" id="648757.Rvan_3572"/>
<dbReference type="EMBL" id="CP002292">
    <property type="protein sequence ID" value="ADP72745.1"/>
    <property type="molecule type" value="Genomic_DNA"/>
</dbReference>
<feature type="domain" description="SsuA/THI5-like" evidence="2">
    <location>
        <begin position="67"/>
        <end position="269"/>
    </location>
</feature>
<dbReference type="AlphaFoldDB" id="E3I4S3"/>
<evidence type="ECO:0000313" key="4">
    <source>
        <dbReference type="Proteomes" id="UP000001399"/>
    </source>
</evidence>
<evidence type="ECO:0000313" key="3">
    <source>
        <dbReference type="EMBL" id="ADP72745.1"/>
    </source>
</evidence>
<dbReference type="PANTHER" id="PTHR30024:SF2">
    <property type="entry name" value="ABC TRANSPORTER SUBSTRATE-BINDING PROTEIN"/>
    <property type="match status" value="1"/>
</dbReference>
<reference evidence="4" key="1">
    <citation type="journal article" date="2011" name="J. Bacteriol.">
        <title>Genome sequences of eight morphologically diverse alphaproteobacteria.</title>
        <authorList>
            <consortium name="US DOE Joint Genome Institute"/>
            <person name="Brown P.J."/>
            <person name="Kysela D.T."/>
            <person name="Buechlein A."/>
            <person name="Hemmerich C."/>
            <person name="Brun Y.V."/>
        </authorList>
    </citation>
    <scope>NUCLEOTIDE SEQUENCE [LARGE SCALE GENOMIC DNA]</scope>
    <source>
        <strain evidence="4">ATCC 17100 / ATH 3.1.1 / DSM 162 / LMG 4299</strain>
    </source>
</reference>
<dbReference type="SUPFAM" id="SSF53850">
    <property type="entry name" value="Periplasmic binding protein-like II"/>
    <property type="match status" value="1"/>
</dbReference>
<feature type="chain" id="PRO_5003171832" evidence="1">
    <location>
        <begin position="29"/>
        <end position="338"/>
    </location>
</feature>
<organism evidence="3 4">
    <name type="scientific">Rhodomicrobium vannielii (strain ATCC 17100 / DSM 162 / LMG 4299 / NCIMB 10020 / ATH 3.1.1)</name>
    <dbReference type="NCBI Taxonomy" id="648757"/>
    <lineage>
        <taxon>Bacteria</taxon>
        <taxon>Pseudomonadati</taxon>
        <taxon>Pseudomonadota</taxon>
        <taxon>Alphaproteobacteria</taxon>
        <taxon>Hyphomicrobiales</taxon>
        <taxon>Hyphomicrobiaceae</taxon>
        <taxon>Rhodomicrobium</taxon>
    </lineage>
</organism>
<keyword evidence="1" id="KW-0732">Signal</keyword>
<dbReference type="KEGG" id="rva:Rvan_3572"/>
<name>E3I4S3_RHOVT</name>
<evidence type="ECO:0000256" key="1">
    <source>
        <dbReference type="SAM" id="SignalP"/>
    </source>
</evidence>
<dbReference type="HOGENOM" id="CLU_068415_0_0_5"/>
<dbReference type="eggNOG" id="COG0715">
    <property type="taxonomic scope" value="Bacteria"/>
</dbReference>